<dbReference type="AlphaFoldDB" id="A0A2N3PV14"/>
<evidence type="ECO:0000313" key="11">
    <source>
        <dbReference type="Proteomes" id="UP000233293"/>
    </source>
</evidence>
<dbReference type="PROSITE" id="PS50928">
    <property type="entry name" value="ABC_TM1"/>
    <property type="match status" value="1"/>
</dbReference>
<protein>
    <submittedName>
        <fullName evidence="10">ABC transporter permease</fullName>
    </submittedName>
</protein>
<evidence type="ECO:0000259" key="9">
    <source>
        <dbReference type="PROSITE" id="PS50928"/>
    </source>
</evidence>
<feature type="transmembrane region" description="Helical" evidence="8">
    <location>
        <begin position="153"/>
        <end position="172"/>
    </location>
</feature>
<evidence type="ECO:0000256" key="2">
    <source>
        <dbReference type="ARBA" id="ARBA00007069"/>
    </source>
</evidence>
<comment type="subcellular location">
    <subcellularLocation>
        <location evidence="1 8">Cell membrane</location>
        <topology evidence="1 8">Multi-pass membrane protein</topology>
    </subcellularLocation>
</comment>
<feature type="transmembrane region" description="Helical" evidence="8">
    <location>
        <begin position="108"/>
        <end position="132"/>
    </location>
</feature>
<dbReference type="InterPro" id="IPR000515">
    <property type="entry name" value="MetI-like"/>
</dbReference>
<dbReference type="EMBL" id="PIUM01000013">
    <property type="protein sequence ID" value="PKU24251.1"/>
    <property type="molecule type" value="Genomic_DNA"/>
</dbReference>
<keyword evidence="5 8" id="KW-0812">Transmembrane</keyword>
<evidence type="ECO:0000256" key="8">
    <source>
        <dbReference type="RuleBase" id="RU363032"/>
    </source>
</evidence>
<dbReference type="InterPro" id="IPR035906">
    <property type="entry name" value="MetI-like_sf"/>
</dbReference>
<reference evidence="11" key="1">
    <citation type="submission" date="2017-12" db="EMBL/GenBank/DDBJ databases">
        <title>Draft genome sequence of Telmatospirillum siberiense 26-4b1T, an acidotolerant peatland alphaproteobacterium potentially involved in sulfur cycling.</title>
        <authorList>
            <person name="Hausmann B."/>
            <person name="Pjevac P."/>
            <person name="Schreck K."/>
            <person name="Herbold C.W."/>
            <person name="Daims H."/>
            <person name="Wagner M."/>
            <person name="Pester M."/>
            <person name="Loy A."/>
        </authorList>
    </citation>
    <scope>NUCLEOTIDE SEQUENCE [LARGE SCALE GENOMIC DNA]</scope>
    <source>
        <strain evidence="11">26-4b1</strain>
    </source>
</reference>
<sequence>MTGIGIKGYIRFFSDAYNRGVLLDTLLLGVETTVIDILLGFPVAYLYVAAPRWRRFLMFMVLLPLLTSTVVRTFAWVVILGNHGLINTLLAQAGLIGTPLRLLYTPGAVAVAMAQIELPLMILPLITAIGGIDAHIIEASHVLGAGRWRTLRRIVLPLCVPGLLTGTLLVFTGAVSALVTQTLVGGGQLAFMPFYIYQQAIQAQDYPFAACVAIVLLMTILLIVSILNALGRRSAGYVHG</sequence>
<keyword evidence="4" id="KW-1003">Cell membrane</keyword>
<evidence type="ECO:0000256" key="4">
    <source>
        <dbReference type="ARBA" id="ARBA00022475"/>
    </source>
</evidence>
<dbReference type="Gene3D" id="1.10.3720.10">
    <property type="entry name" value="MetI-like"/>
    <property type="match status" value="1"/>
</dbReference>
<feature type="transmembrane region" description="Helical" evidence="8">
    <location>
        <begin position="208"/>
        <end position="230"/>
    </location>
</feature>
<feature type="domain" description="ABC transmembrane type-1" evidence="9">
    <location>
        <begin position="22"/>
        <end position="227"/>
    </location>
</feature>
<dbReference type="GO" id="GO:0005886">
    <property type="term" value="C:plasma membrane"/>
    <property type="evidence" value="ECO:0007669"/>
    <property type="project" value="UniProtKB-SubCell"/>
</dbReference>
<name>A0A2N3PV14_9PROT</name>
<evidence type="ECO:0000256" key="1">
    <source>
        <dbReference type="ARBA" id="ARBA00004651"/>
    </source>
</evidence>
<dbReference type="Proteomes" id="UP000233293">
    <property type="component" value="Unassembled WGS sequence"/>
</dbReference>
<dbReference type="Pfam" id="PF00528">
    <property type="entry name" value="BPD_transp_1"/>
    <property type="match status" value="1"/>
</dbReference>
<evidence type="ECO:0000256" key="3">
    <source>
        <dbReference type="ARBA" id="ARBA00022448"/>
    </source>
</evidence>
<feature type="transmembrane region" description="Helical" evidence="8">
    <location>
        <begin position="26"/>
        <end position="49"/>
    </location>
</feature>
<keyword evidence="6 8" id="KW-1133">Transmembrane helix</keyword>
<dbReference type="SUPFAM" id="SSF161098">
    <property type="entry name" value="MetI-like"/>
    <property type="match status" value="1"/>
</dbReference>
<evidence type="ECO:0000256" key="6">
    <source>
        <dbReference type="ARBA" id="ARBA00022989"/>
    </source>
</evidence>
<feature type="transmembrane region" description="Helical" evidence="8">
    <location>
        <begin position="56"/>
        <end position="79"/>
    </location>
</feature>
<keyword evidence="7 8" id="KW-0472">Membrane</keyword>
<evidence type="ECO:0000256" key="7">
    <source>
        <dbReference type="ARBA" id="ARBA00023136"/>
    </source>
</evidence>
<proteinExistence type="inferred from homology"/>
<keyword evidence="3 8" id="KW-0813">Transport</keyword>
<dbReference type="CDD" id="cd06261">
    <property type="entry name" value="TM_PBP2"/>
    <property type="match status" value="1"/>
</dbReference>
<dbReference type="PANTHER" id="PTHR42929">
    <property type="entry name" value="INNER MEMBRANE ABC TRANSPORTER PERMEASE PROTEIN YDCU-RELATED-RELATED"/>
    <property type="match status" value="1"/>
</dbReference>
<comment type="caution">
    <text evidence="10">The sequence shown here is derived from an EMBL/GenBank/DDBJ whole genome shotgun (WGS) entry which is preliminary data.</text>
</comment>
<evidence type="ECO:0000313" key="10">
    <source>
        <dbReference type="EMBL" id="PKU24251.1"/>
    </source>
</evidence>
<keyword evidence="11" id="KW-1185">Reference proteome</keyword>
<accession>A0A2N3PV14</accession>
<comment type="similarity">
    <text evidence="2">Belongs to the binding-protein-dependent transport system permease family. CysTW subfamily.</text>
</comment>
<dbReference type="PANTHER" id="PTHR42929:SF5">
    <property type="entry name" value="ABC TRANSPORTER PERMEASE PROTEIN"/>
    <property type="match status" value="1"/>
</dbReference>
<gene>
    <name evidence="10" type="ORF">CWS72_12780</name>
</gene>
<dbReference type="GO" id="GO:0055085">
    <property type="term" value="P:transmembrane transport"/>
    <property type="evidence" value="ECO:0007669"/>
    <property type="project" value="InterPro"/>
</dbReference>
<dbReference type="OrthoDB" id="7915284at2"/>
<organism evidence="10 11">
    <name type="scientific">Telmatospirillum siberiense</name>
    <dbReference type="NCBI Taxonomy" id="382514"/>
    <lineage>
        <taxon>Bacteria</taxon>
        <taxon>Pseudomonadati</taxon>
        <taxon>Pseudomonadota</taxon>
        <taxon>Alphaproteobacteria</taxon>
        <taxon>Rhodospirillales</taxon>
        <taxon>Rhodospirillaceae</taxon>
        <taxon>Telmatospirillum</taxon>
    </lineage>
</organism>
<evidence type="ECO:0000256" key="5">
    <source>
        <dbReference type="ARBA" id="ARBA00022692"/>
    </source>
</evidence>